<keyword evidence="4 7" id="KW-0418">Kinase</keyword>
<dbReference type="EC" id="2.7.4.1" evidence="7 8"/>
<comment type="cofactor">
    <cofactor evidence="7">
        <name>Mg(2+)</name>
        <dbReference type="ChEBI" id="CHEBI:18420"/>
    </cofactor>
</comment>
<keyword evidence="7" id="KW-0479">Metal-binding</keyword>
<keyword evidence="1 7" id="KW-0597">Phosphoprotein</keyword>
<organism evidence="11 12">
    <name type="scientific">Fulvivirga sediminis</name>
    <dbReference type="NCBI Taxonomy" id="2803949"/>
    <lineage>
        <taxon>Bacteria</taxon>
        <taxon>Pseudomonadati</taxon>
        <taxon>Bacteroidota</taxon>
        <taxon>Cytophagia</taxon>
        <taxon>Cytophagales</taxon>
        <taxon>Fulvivirgaceae</taxon>
        <taxon>Fulvivirga</taxon>
    </lineage>
</organism>
<dbReference type="GO" id="GO:0009358">
    <property type="term" value="C:polyphosphate kinase complex"/>
    <property type="evidence" value="ECO:0007669"/>
    <property type="project" value="InterPro"/>
</dbReference>
<dbReference type="PANTHER" id="PTHR30218:SF0">
    <property type="entry name" value="POLYPHOSPHATE KINASE"/>
    <property type="match status" value="1"/>
</dbReference>
<dbReference type="InterPro" id="IPR041108">
    <property type="entry name" value="PP_kinase_C_1"/>
</dbReference>
<feature type="compositionally biased region" description="Basic and acidic residues" evidence="9">
    <location>
        <begin position="721"/>
        <end position="733"/>
    </location>
</feature>
<dbReference type="PROSITE" id="PS50035">
    <property type="entry name" value="PLD"/>
    <property type="match status" value="1"/>
</dbReference>
<dbReference type="HAMAP" id="MF_00347">
    <property type="entry name" value="Polyphosphate_kinase"/>
    <property type="match status" value="1"/>
</dbReference>
<comment type="catalytic activity">
    <reaction evidence="7 8">
        <text>[phosphate](n) + ATP = [phosphate](n+1) + ADP</text>
        <dbReference type="Rhea" id="RHEA:19573"/>
        <dbReference type="Rhea" id="RHEA-COMP:9859"/>
        <dbReference type="Rhea" id="RHEA-COMP:14280"/>
        <dbReference type="ChEBI" id="CHEBI:16838"/>
        <dbReference type="ChEBI" id="CHEBI:30616"/>
        <dbReference type="ChEBI" id="CHEBI:456216"/>
        <dbReference type="EC" id="2.7.4.1"/>
    </reaction>
</comment>
<dbReference type="NCBIfam" id="NF003921">
    <property type="entry name" value="PRK05443.2-2"/>
    <property type="match status" value="1"/>
</dbReference>
<dbReference type="InterPro" id="IPR024953">
    <property type="entry name" value="PP_kinase_middle"/>
</dbReference>
<dbReference type="NCBIfam" id="TIGR03705">
    <property type="entry name" value="poly_P_kin"/>
    <property type="match status" value="1"/>
</dbReference>
<keyword evidence="6 7" id="KW-0460">Magnesium</keyword>
<keyword evidence="3 7" id="KW-0547">Nucleotide-binding</keyword>
<dbReference type="NCBIfam" id="NF003917">
    <property type="entry name" value="PRK05443.1-1"/>
    <property type="match status" value="1"/>
</dbReference>
<comment type="PTM">
    <text evidence="7 8">An intermediate of this reaction is the autophosphorylated ppk in which a phosphate is covalently linked to a histidine residue through a N-P bond.</text>
</comment>
<dbReference type="Pfam" id="PF13090">
    <property type="entry name" value="PP_kinase_C"/>
    <property type="match status" value="1"/>
</dbReference>
<evidence type="ECO:0000256" key="2">
    <source>
        <dbReference type="ARBA" id="ARBA00022679"/>
    </source>
</evidence>
<feature type="region of interest" description="Disordered" evidence="9">
    <location>
        <begin position="706"/>
        <end position="733"/>
    </location>
</feature>
<feature type="compositionally biased region" description="Acidic residues" evidence="9">
    <location>
        <begin position="706"/>
        <end position="715"/>
    </location>
</feature>
<dbReference type="GO" id="GO:0006799">
    <property type="term" value="P:polyphosphate biosynthetic process"/>
    <property type="evidence" value="ECO:0007669"/>
    <property type="project" value="UniProtKB-UniRule"/>
</dbReference>
<dbReference type="CDD" id="cd09168">
    <property type="entry name" value="PLDc_PaPPK1_C2_like"/>
    <property type="match status" value="1"/>
</dbReference>
<dbReference type="PANTHER" id="PTHR30218">
    <property type="entry name" value="POLYPHOSPHATE KINASE"/>
    <property type="match status" value="1"/>
</dbReference>
<dbReference type="EMBL" id="JAESIY010000002">
    <property type="protein sequence ID" value="MBL3655342.1"/>
    <property type="molecule type" value="Genomic_DNA"/>
</dbReference>
<evidence type="ECO:0000256" key="1">
    <source>
        <dbReference type="ARBA" id="ARBA00022553"/>
    </source>
</evidence>
<keyword evidence="12" id="KW-1185">Reference proteome</keyword>
<comment type="function">
    <text evidence="7 8">Catalyzes the reversible transfer of the terminal phosphate of ATP to form a long-chain polyphosphate (polyP).</text>
</comment>
<protein>
    <recommendedName>
        <fullName evidence="7 8">Polyphosphate kinase</fullName>
        <ecNumber evidence="7 8">2.7.4.1</ecNumber>
    </recommendedName>
    <alternativeName>
        <fullName evidence="7">ATP-polyphosphate phosphotransferase</fullName>
    </alternativeName>
    <alternativeName>
        <fullName evidence="7">Polyphosphoric acid kinase</fullName>
    </alternativeName>
</protein>
<feature type="binding site" evidence="7">
    <location>
        <position position="576"/>
    </location>
    <ligand>
        <name>ATP</name>
        <dbReference type="ChEBI" id="CHEBI:30616"/>
    </ligand>
</feature>
<dbReference type="RefSeq" id="WP_202242996.1">
    <property type="nucleotide sequence ID" value="NZ_JAESIY010000002.1"/>
</dbReference>
<feature type="binding site" evidence="7">
    <location>
        <position position="387"/>
    </location>
    <ligand>
        <name>Mg(2+)</name>
        <dbReference type="ChEBI" id="CHEBI:18420"/>
    </ligand>
</feature>
<keyword evidence="2 7" id="KW-0808">Transferase</keyword>
<dbReference type="InterPro" id="IPR003414">
    <property type="entry name" value="PP_kinase"/>
</dbReference>
<evidence type="ECO:0000256" key="3">
    <source>
        <dbReference type="ARBA" id="ARBA00022741"/>
    </source>
</evidence>
<dbReference type="Gene3D" id="3.30.870.10">
    <property type="entry name" value="Endonuclease Chain A"/>
    <property type="match status" value="2"/>
</dbReference>
<feature type="binding site" evidence="7">
    <location>
        <position position="604"/>
    </location>
    <ligand>
        <name>ATP</name>
        <dbReference type="ChEBI" id="CHEBI:30616"/>
    </ligand>
</feature>
<evidence type="ECO:0000256" key="7">
    <source>
        <dbReference type="HAMAP-Rule" id="MF_00347"/>
    </source>
</evidence>
<accession>A0A937F5J2</accession>
<evidence type="ECO:0000313" key="11">
    <source>
        <dbReference type="EMBL" id="MBL3655342.1"/>
    </source>
</evidence>
<dbReference type="GO" id="GO:0005524">
    <property type="term" value="F:ATP binding"/>
    <property type="evidence" value="ECO:0007669"/>
    <property type="project" value="UniProtKB-KW"/>
</dbReference>
<evidence type="ECO:0000313" key="12">
    <source>
        <dbReference type="Proteomes" id="UP000659388"/>
    </source>
</evidence>
<dbReference type="Pfam" id="PF13089">
    <property type="entry name" value="PP_kinase_N"/>
    <property type="match status" value="1"/>
</dbReference>
<comment type="caution">
    <text evidence="11">The sequence shown here is derived from an EMBL/GenBank/DDBJ whole genome shotgun (WGS) entry which is preliminary data.</text>
</comment>
<keyword evidence="5 7" id="KW-0067">ATP-binding</keyword>
<dbReference type="Gene3D" id="1.20.58.310">
    <property type="entry name" value="Polyphosphate kinase N-terminal domain"/>
    <property type="match status" value="1"/>
</dbReference>
<dbReference type="Proteomes" id="UP000659388">
    <property type="component" value="Unassembled WGS sequence"/>
</dbReference>
<dbReference type="InterPro" id="IPR001736">
    <property type="entry name" value="PLipase_D/transphosphatidylase"/>
</dbReference>
<comment type="similarity">
    <text evidence="7 8">Belongs to the polyphosphate kinase 1 (PPK1) family.</text>
</comment>
<dbReference type="InterPro" id="IPR025200">
    <property type="entry name" value="PPK_C_dom2"/>
</dbReference>
<dbReference type="Gene3D" id="3.30.1840.10">
    <property type="entry name" value="Polyphosphate kinase middle domain"/>
    <property type="match status" value="1"/>
</dbReference>
<dbReference type="GO" id="GO:0046872">
    <property type="term" value="F:metal ion binding"/>
    <property type="evidence" value="ECO:0007669"/>
    <property type="project" value="UniProtKB-KW"/>
</dbReference>
<dbReference type="PIRSF" id="PIRSF015589">
    <property type="entry name" value="PP_kinase"/>
    <property type="match status" value="1"/>
</dbReference>
<feature type="binding site" evidence="7">
    <location>
        <position position="480"/>
    </location>
    <ligand>
        <name>ATP</name>
        <dbReference type="ChEBI" id="CHEBI:30616"/>
    </ligand>
</feature>
<name>A0A937F5J2_9BACT</name>
<dbReference type="SUPFAM" id="SSF140356">
    <property type="entry name" value="PPK N-terminal domain-like"/>
    <property type="match status" value="1"/>
</dbReference>
<dbReference type="GO" id="GO:0008976">
    <property type="term" value="F:polyphosphate kinase activity"/>
    <property type="evidence" value="ECO:0007669"/>
    <property type="project" value="UniProtKB-UniRule"/>
</dbReference>
<evidence type="ECO:0000256" key="5">
    <source>
        <dbReference type="ARBA" id="ARBA00022840"/>
    </source>
</evidence>
<dbReference type="InterPro" id="IPR036830">
    <property type="entry name" value="PP_kinase_middle_dom_sf"/>
</dbReference>
<dbReference type="SUPFAM" id="SSF56024">
    <property type="entry name" value="Phospholipase D/nuclease"/>
    <property type="match status" value="2"/>
</dbReference>
<dbReference type="SUPFAM" id="SSF143724">
    <property type="entry name" value="PHP14-like"/>
    <property type="match status" value="1"/>
</dbReference>
<dbReference type="Pfam" id="PF17941">
    <property type="entry name" value="PP_kinase_C_1"/>
    <property type="match status" value="1"/>
</dbReference>
<reference evidence="11" key="1">
    <citation type="submission" date="2021-01" db="EMBL/GenBank/DDBJ databases">
        <title>Fulvivirga kasyanovii gen. nov., sp nov., a novel member of the phylum Bacteroidetes isolated from seawater in a mussel farm.</title>
        <authorList>
            <person name="Zhao L.-H."/>
            <person name="Wang Z.-J."/>
        </authorList>
    </citation>
    <scope>NUCLEOTIDE SEQUENCE</scope>
    <source>
        <strain evidence="11">2943</strain>
    </source>
</reference>
<evidence type="ECO:0000259" key="10">
    <source>
        <dbReference type="PROSITE" id="PS50035"/>
    </source>
</evidence>
<sequence length="733" mass="85338">MVISEKIKKQIDQSDYISRDLSWINFNYRVLDQAKSTDKSIIERLKFLAITASNLDEFFTIRVGSLYNYLDYHKHRIDYSGLRELPFRKVLLTRAKQLAEQQQDLFLNELMPDFEKHGFSIRMYKHLNTQEKARVVEFFESTIYPMLTPMVYDSYHTFPILGALRFVLGVVTRSVEDGVDNKKLSFIQVPVNLPRFYEIEKEDKIYFVPIEDIIRNNADYLFRNVKIQSINLFRITRNGDFTLEESDDIEANFLEELKQKLKTRRTGRVVRLEVFGRPDSWMLKVLKERWDIDDDNIFRTKKKGLIDFTGLWQIVGHRHFKDMLTEMPNMVPPVSYPEISNDNIFEVLKHRDVLLHHPYNGMEPVLNLLEHAAEDPGVLAIKITIYRLAKDSRVTAALLKAAENSKHVSVLFEVKARFDEENNLREAQRLQKAGCFVIYGFSSYKTHTKLLLIVRKEGERVTRYVHLSSGNYNESTSKLYTDLGLLTTNDVLAHDVSEFFNVITGHSMPDKYQNLITAPREMKPQLIKMIRAEAENARNGLPSGIVIKINSLQDNDAIEELYLASQAGVPIKLIVRGMCCLRPGRPGLSENIQVLSIVGQYLEHSRIYYFHNKGESQVYVGSADMMVRSFERRLESLFMITDNLLKRQVINILQYNLKDNVNSYLMREDGSYVRKIAGNEPPFNIHKEFYNVHKENLQDLDLTFETEPEVEEEPVVTENGQMHDQEEVKSDLN</sequence>
<dbReference type="InterPro" id="IPR025198">
    <property type="entry name" value="PPK_N_dom"/>
</dbReference>
<evidence type="ECO:0000256" key="4">
    <source>
        <dbReference type="ARBA" id="ARBA00022777"/>
    </source>
</evidence>
<dbReference type="AlphaFoldDB" id="A0A937F5J2"/>
<feature type="binding site" evidence="7">
    <location>
        <position position="417"/>
    </location>
    <ligand>
        <name>Mg(2+)</name>
        <dbReference type="ChEBI" id="CHEBI:18420"/>
    </ligand>
</feature>
<feature type="active site" description="Phosphohistidine intermediate" evidence="7">
    <location>
        <position position="447"/>
    </location>
</feature>
<dbReference type="Pfam" id="PF02503">
    <property type="entry name" value="PP_kinase"/>
    <property type="match status" value="1"/>
</dbReference>
<proteinExistence type="inferred from homology"/>
<gene>
    <name evidence="11" type="primary">ppk1</name>
    <name evidence="7" type="synonym">ppk</name>
    <name evidence="11" type="ORF">JL102_04315</name>
</gene>
<feature type="binding site" evidence="7">
    <location>
        <position position="54"/>
    </location>
    <ligand>
        <name>ATP</name>
        <dbReference type="ChEBI" id="CHEBI:30616"/>
    </ligand>
</feature>
<dbReference type="InterPro" id="IPR036832">
    <property type="entry name" value="PPK_N_dom_sf"/>
</dbReference>
<feature type="domain" description="PLD phosphodiesterase" evidence="10">
    <location>
        <begin position="599"/>
        <end position="629"/>
    </location>
</feature>
<evidence type="ECO:0000256" key="8">
    <source>
        <dbReference type="RuleBase" id="RU003800"/>
    </source>
</evidence>
<evidence type="ECO:0000256" key="6">
    <source>
        <dbReference type="ARBA" id="ARBA00022842"/>
    </source>
</evidence>
<evidence type="ECO:0000256" key="9">
    <source>
        <dbReference type="SAM" id="MobiDB-lite"/>
    </source>
</evidence>